<dbReference type="InterPro" id="IPR014161">
    <property type="entry name" value="Tol-Pal_TolA"/>
</dbReference>
<dbReference type="EMBL" id="AFWH01000097">
    <property type="protein sequence ID" value="EGU44212.1"/>
    <property type="molecule type" value="Genomic_DNA"/>
</dbReference>
<name>F9SZ97_VIBOR</name>
<protein>
    <submittedName>
        <fullName evidence="1">Uncharacterized protein</fullName>
    </submittedName>
</protein>
<reference evidence="1 2" key="1">
    <citation type="journal article" date="2012" name="Int. J. Syst. Evol. Microbiol.">
        <title>Vibrio caribbeanicus sp. nov., isolated from the marine sponge Scleritoderma cyanea.</title>
        <authorList>
            <person name="Hoffmann M."/>
            <person name="Monday S.R."/>
            <person name="Allard M.W."/>
            <person name="Strain E.A."/>
            <person name="Whittaker P."/>
            <person name="Naum M."/>
            <person name="McCarthy P.J."/>
            <person name="Lopez J.V."/>
            <person name="Fischer M."/>
            <person name="Brown E.W."/>
        </authorList>
    </citation>
    <scope>NUCLEOTIDE SEQUENCE [LARGE SCALE GENOMIC DNA]</scope>
    <source>
        <strain evidence="2">CIP 102891 / ATCC 33934</strain>
    </source>
</reference>
<dbReference type="Pfam" id="PF06519">
    <property type="entry name" value="TolA"/>
    <property type="match status" value="1"/>
</dbReference>
<evidence type="ECO:0000313" key="2">
    <source>
        <dbReference type="Proteomes" id="UP000002817"/>
    </source>
</evidence>
<dbReference type="AlphaFoldDB" id="F9SZ97"/>
<evidence type="ECO:0000313" key="1">
    <source>
        <dbReference type="EMBL" id="EGU44212.1"/>
    </source>
</evidence>
<organism evidence="1 2">
    <name type="scientific">Vibrio orientalis CIP 102891 = ATCC 33934</name>
    <dbReference type="NCBI Taxonomy" id="675816"/>
    <lineage>
        <taxon>Bacteria</taxon>
        <taxon>Pseudomonadati</taxon>
        <taxon>Pseudomonadota</taxon>
        <taxon>Gammaproteobacteria</taxon>
        <taxon>Vibrionales</taxon>
        <taxon>Vibrionaceae</taxon>
        <taxon>Vibrio</taxon>
        <taxon>Vibrio oreintalis group</taxon>
    </lineage>
</organism>
<dbReference type="GO" id="GO:0016020">
    <property type="term" value="C:membrane"/>
    <property type="evidence" value="ECO:0007669"/>
    <property type="project" value="InterPro"/>
</dbReference>
<dbReference type="GO" id="GO:0043213">
    <property type="term" value="P:bacteriocin transport"/>
    <property type="evidence" value="ECO:0007669"/>
    <property type="project" value="InterPro"/>
</dbReference>
<feature type="non-terminal residue" evidence="1">
    <location>
        <position position="1"/>
    </location>
</feature>
<dbReference type="GO" id="GO:0019534">
    <property type="term" value="F:toxin transmembrane transporter activity"/>
    <property type="evidence" value="ECO:0007669"/>
    <property type="project" value="InterPro"/>
</dbReference>
<dbReference type="Proteomes" id="UP000002817">
    <property type="component" value="Unassembled WGS sequence"/>
</dbReference>
<accession>F9SZ97</accession>
<dbReference type="RefSeq" id="WP_004418782.1">
    <property type="nucleotide sequence ID" value="NZ_AFWH01000097.1"/>
</dbReference>
<gene>
    <name evidence="1" type="ORF">VIOR3934_17516</name>
</gene>
<sequence>VSAHKLHAKQGCNMKEVRWFFLSFLFIPMVSFSSSQTEQEQMAALNKLFEGLETYTDIEESVTSRYASIYHSLIKEKLGELNLNKDLDCRAEISLSSLGVIEHVEISNKNVLCQTVFNAVWEIGSFPLPVDVNEADKLRKLSIIIKP</sequence>
<comment type="caution">
    <text evidence="1">The sequence shown here is derived from an EMBL/GenBank/DDBJ whole genome shotgun (WGS) entry which is preliminary data.</text>
</comment>
<proteinExistence type="predicted"/>
<dbReference type="Gene3D" id="3.30.1150.10">
    <property type="match status" value="1"/>
</dbReference>